<evidence type="ECO:0000256" key="12">
    <source>
        <dbReference type="RuleBase" id="RU004046"/>
    </source>
</evidence>
<evidence type="ECO:0000259" key="14">
    <source>
        <dbReference type="PROSITE" id="PS50109"/>
    </source>
</evidence>
<evidence type="ECO:0000313" key="17">
    <source>
        <dbReference type="Proteomes" id="UP000198346"/>
    </source>
</evidence>
<organism evidence="16 17">
    <name type="scientific">Amphiplicatus metriothermophilus</name>
    <dbReference type="NCBI Taxonomy" id="1519374"/>
    <lineage>
        <taxon>Bacteria</taxon>
        <taxon>Pseudomonadati</taxon>
        <taxon>Pseudomonadota</taxon>
        <taxon>Alphaproteobacteria</taxon>
        <taxon>Parvularculales</taxon>
        <taxon>Parvularculaceae</taxon>
        <taxon>Amphiplicatus</taxon>
    </lineage>
</organism>
<evidence type="ECO:0000259" key="15">
    <source>
        <dbReference type="PROSITE" id="PS50110"/>
    </source>
</evidence>
<evidence type="ECO:0000256" key="5">
    <source>
        <dbReference type="ARBA" id="ARBA00022741"/>
    </source>
</evidence>
<keyword evidence="4" id="KW-0808">Transferase</keyword>
<dbReference type="GO" id="GO:0000155">
    <property type="term" value="F:phosphorelay sensor kinase activity"/>
    <property type="evidence" value="ECO:0007669"/>
    <property type="project" value="InterPro"/>
</dbReference>
<feature type="domain" description="Response regulatory" evidence="15">
    <location>
        <begin position="734"/>
        <end position="855"/>
    </location>
</feature>
<protein>
    <recommendedName>
        <fullName evidence="10">Sensory/regulatory protein RpfC</fullName>
        <ecNumber evidence="2">2.7.13.3</ecNumber>
    </recommendedName>
</protein>
<dbReference type="Pfam" id="PF00512">
    <property type="entry name" value="HisKA"/>
    <property type="match status" value="1"/>
</dbReference>
<dbReference type="InterPro" id="IPR005467">
    <property type="entry name" value="His_kinase_dom"/>
</dbReference>
<dbReference type="Gene3D" id="3.30.565.10">
    <property type="entry name" value="Histidine kinase-like ATPase, C-terminal domain"/>
    <property type="match status" value="1"/>
</dbReference>
<evidence type="ECO:0000313" key="16">
    <source>
        <dbReference type="EMBL" id="SNT74591.1"/>
    </source>
</evidence>
<dbReference type="SMART" id="SM00387">
    <property type="entry name" value="HATPase_c"/>
    <property type="match status" value="1"/>
</dbReference>
<accession>A0A239PW99</accession>
<keyword evidence="8" id="KW-0902">Two-component regulatory system</keyword>
<proteinExistence type="inferred from homology"/>
<comment type="similarity">
    <text evidence="12">Belongs to the bacterial glucokinase family.</text>
</comment>
<dbReference type="InterPro" id="IPR003661">
    <property type="entry name" value="HisK_dim/P_dom"/>
</dbReference>
<comment type="catalytic activity">
    <reaction evidence="1">
        <text>ATP + protein L-histidine = ADP + protein N-phospho-L-histidine.</text>
        <dbReference type="EC" id="2.7.13.3"/>
    </reaction>
</comment>
<dbReference type="GO" id="GO:0006096">
    <property type="term" value="P:glycolytic process"/>
    <property type="evidence" value="ECO:0007669"/>
    <property type="project" value="InterPro"/>
</dbReference>
<evidence type="ECO:0000256" key="7">
    <source>
        <dbReference type="ARBA" id="ARBA00022840"/>
    </source>
</evidence>
<dbReference type="Gene3D" id="3.40.50.2300">
    <property type="match status" value="2"/>
</dbReference>
<evidence type="ECO:0000256" key="6">
    <source>
        <dbReference type="ARBA" id="ARBA00022777"/>
    </source>
</evidence>
<dbReference type="CDD" id="cd17546">
    <property type="entry name" value="REC_hyHK_CKI1_RcsC-like"/>
    <property type="match status" value="2"/>
</dbReference>
<dbReference type="Pfam" id="PF02518">
    <property type="entry name" value="HATPase_c"/>
    <property type="match status" value="1"/>
</dbReference>
<feature type="modified residue" description="4-aspartylphosphate" evidence="11">
    <location>
        <position position="976"/>
    </location>
</feature>
<dbReference type="GO" id="GO:0005524">
    <property type="term" value="F:ATP binding"/>
    <property type="evidence" value="ECO:0007669"/>
    <property type="project" value="UniProtKB-KW"/>
</dbReference>
<dbReference type="FunFam" id="3.30.565.10:FF:000010">
    <property type="entry name" value="Sensor histidine kinase RcsC"/>
    <property type="match status" value="1"/>
</dbReference>
<name>A0A239PW99_9PROT</name>
<evidence type="ECO:0000256" key="10">
    <source>
        <dbReference type="ARBA" id="ARBA00068150"/>
    </source>
</evidence>
<evidence type="ECO:0000256" key="3">
    <source>
        <dbReference type="ARBA" id="ARBA00022553"/>
    </source>
</evidence>
<dbReference type="PANTHER" id="PTHR45339:SF1">
    <property type="entry name" value="HYBRID SIGNAL TRANSDUCTION HISTIDINE KINASE J"/>
    <property type="match status" value="1"/>
</dbReference>
<evidence type="ECO:0000256" key="8">
    <source>
        <dbReference type="ARBA" id="ARBA00023012"/>
    </source>
</evidence>
<dbReference type="PROSITE" id="PS50109">
    <property type="entry name" value="HIS_KIN"/>
    <property type="match status" value="1"/>
</dbReference>
<dbReference type="SMART" id="SM00448">
    <property type="entry name" value="REC"/>
    <property type="match status" value="2"/>
</dbReference>
<dbReference type="InterPro" id="IPR036890">
    <property type="entry name" value="HATPase_C_sf"/>
</dbReference>
<dbReference type="CDD" id="cd16922">
    <property type="entry name" value="HATPase_EvgS-ArcB-TorS-like"/>
    <property type="match status" value="1"/>
</dbReference>
<dbReference type="InterPro" id="IPR003836">
    <property type="entry name" value="Glucokinase"/>
</dbReference>
<dbReference type="Proteomes" id="UP000198346">
    <property type="component" value="Unassembled WGS sequence"/>
</dbReference>
<dbReference type="GO" id="GO:0004340">
    <property type="term" value="F:glucokinase activity"/>
    <property type="evidence" value="ECO:0007669"/>
    <property type="project" value="InterPro"/>
</dbReference>
<dbReference type="Pfam" id="PF02685">
    <property type="entry name" value="Glucokinase"/>
    <property type="match status" value="1"/>
</dbReference>
<feature type="domain" description="Response regulatory" evidence="15">
    <location>
        <begin position="927"/>
        <end position="1047"/>
    </location>
</feature>
<dbReference type="SMART" id="SM00388">
    <property type="entry name" value="HisKA"/>
    <property type="match status" value="1"/>
</dbReference>
<dbReference type="RefSeq" id="WP_089412718.1">
    <property type="nucleotide sequence ID" value="NZ_FZQA01000005.1"/>
</dbReference>
<keyword evidence="3 11" id="KW-0597">Phosphoprotein</keyword>
<dbReference type="Pfam" id="PF00072">
    <property type="entry name" value="Response_reg"/>
    <property type="match status" value="2"/>
</dbReference>
<dbReference type="Gene3D" id="3.40.367.20">
    <property type="match status" value="1"/>
</dbReference>
<evidence type="ECO:0000256" key="1">
    <source>
        <dbReference type="ARBA" id="ARBA00000085"/>
    </source>
</evidence>
<dbReference type="FunFam" id="1.10.287.130:FF:000002">
    <property type="entry name" value="Two-component osmosensing histidine kinase"/>
    <property type="match status" value="1"/>
</dbReference>
<feature type="modified residue" description="4-aspartylphosphate" evidence="11">
    <location>
        <position position="788"/>
    </location>
</feature>
<dbReference type="PRINTS" id="PR00344">
    <property type="entry name" value="BCTRLSENSOR"/>
</dbReference>
<dbReference type="EC" id="2.7.13.3" evidence="2"/>
<dbReference type="PANTHER" id="PTHR45339">
    <property type="entry name" value="HYBRID SIGNAL TRANSDUCTION HISTIDINE KINASE J"/>
    <property type="match status" value="1"/>
</dbReference>
<dbReference type="Gene3D" id="3.30.420.40">
    <property type="match status" value="1"/>
</dbReference>
<dbReference type="InterPro" id="IPR036097">
    <property type="entry name" value="HisK_dim/P_sf"/>
</dbReference>
<evidence type="ECO:0000256" key="4">
    <source>
        <dbReference type="ARBA" id="ARBA00022679"/>
    </source>
</evidence>
<dbReference type="InterPro" id="IPR011006">
    <property type="entry name" value="CheY-like_superfamily"/>
</dbReference>
<dbReference type="AlphaFoldDB" id="A0A239PW99"/>
<feature type="region of interest" description="Disordered" evidence="13">
    <location>
        <begin position="862"/>
        <end position="889"/>
    </location>
</feature>
<evidence type="ECO:0000256" key="13">
    <source>
        <dbReference type="SAM" id="MobiDB-lite"/>
    </source>
</evidence>
<dbReference type="InterPro" id="IPR004358">
    <property type="entry name" value="Sig_transdc_His_kin-like_C"/>
</dbReference>
<dbReference type="Pfam" id="PF12860">
    <property type="entry name" value="PAS_7"/>
    <property type="match status" value="1"/>
</dbReference>
<dbReference type="EMBL" id="FZQA01000005">
    <property type="protein sequence ID" value="SNT74591.1"/>
    <property type="molecule type" value="Genomic_DNA"/>
</dbReference>
<dbReference type="PROSITE" id="PS50110">
    <property type="entry name" value="RESPONSE_REGULATORY"/>
    <property type="match status" value="2"/>
</dbReference>
<reference evidence="16 17" key="1">
    <citation type="submission" date="2017-07" db="EMBL/GenBank/DDBJ databases">
        <authorList>
            <person name="Sun Z.S."/>
            <person name="Albrecht U."/>
            <person name="Echele G."/>
            <person name="Lee C.C."/>
        </authorList>
    </citation>
    <scope>NUCLEOTIDE SEQUENCE [LARGE SCALE GENOMIC DNA]</scope>
    <source>
        <strain evidence="16 17">CGMCC 1.12710</strain>
    </source>
</reference>
<gene>
    <name evidence="16" type="ORF">SAMN06297382_2261</name>
</gene>
<dbReference type="InterPro" id="IPR043129">
    <property type="entry name" value="ATPase_NBD"/>
</dbReference>
<dbReference type="SUPFAM" id="SSF55874">
    <property type="entry name" value="ATPase domain of HSP90 chaperone/DNA topoisomerase II/histidine kinase"/>
    <property type="match status" value="1"/>
</dbReference>
<dbReference type="CDD" id="cd00082">
    <property type="entry name" value="HisKA"/>
    <property type="match status" value="1"/>
</dbReference>
<sequence>MSTDFSSALLADVGHDECRLALMRETAGERPSFAHNARFSSSEFPSLAALLRHYLSLLGDETPEVLGLSLAQPVTRDVIRLPSPQWTVDRRVLRDGFGFADVVFVNDTSAVASSLPWLGPHDVKSIGREEQGFSVSPEGRYSVMSLRYGLGIAALVGEGGAFAVVDSEGGHSGYAPQTPEEMRILAEMLKREPHVSKEMILASDGIRAIYTALCAANGDFDAKLSPLEIVLYGKTGAEETCRKALDLYFDMLASAAGDVALNLCAVDGLFICGEILNGVAEIMPHDRFRETFQRKGSFTDFVGRIPTYVVSNPSARLIGLARLISKRMEAQRRRAKGTDNPEKLLEEITAAIDQSITIVGPDLTIVACTGQPWYNQPGAPGAARAGQSAEAYLRALAEAGQLGLGEARQCVDGIVEKMKAGERFEFARMTFGGRLLHARAEPREGGGFIIIETDYTERDARTRELEGLAANLREAKMKSDAASRAKSEFLANMSHEIRTPLNGVLGMADVLQRTPLSESQAEILDVIIKSGNSLLTVINDILDFSKIEAGKLRLKEDPFDLRTTIEDVAAMFAAHVEKKDVELMVRVAPGTPANLIGDAGRLRQVLTNIVGNAVKFTDKGHILIDVAGAREGGRARLAIAVKDTGCGIPPEKIETVFDMFEQADGSATRAHQGTGLGLAITKRIVEAMGGAVRAESAVGEGTTFRIDLALPVHDHQEDDPCCAEIDPVDVSGARVLVVDDQEVNRQILCEQLQGWGMTPLSAAGGEEALATLLGERRAGAPVDLAVLDYQMPEMDGLALARRIKTHPHLSATPLVLLTSVGHVGDTDDRVYEDFAGYLVKPARAAQLLENIRRALSGGFVPRPAESAPAQEQKQAGRAPESAETVAVDDEAEPARPAAKAVAPAHAAPCGNGAAQPPQADEGGRKIKVFVVEDNLVNRRVVGEMLKNSGYELVELEDGEKAVAEYMNGPPDLILMDVSMPNLDGYAATRKIREIEKAQGRPAGVPIIGVTAHAMPEDRAKCAESGMNDYLAKPIRQEALEAAIRRHCA</sequence>
<dbReference type="GO" id="GO:0005536">
    <property type="term" value="F:D-glucose binding"/>
    <property type="evidence" value="ECO:0007669"/>
    <property type="project" value="InterPro"/>
</dbReference>
<evidence type="ECO:0000256" key="2">
    <source>
        <dbReference type="ARBA" id="ARBA00012438"/>
    </source>
</evidence>
<dbReference type="CDD" id="cd24008">
    <property type="entry name" value="ASKHA_NBD_GLK"/>
    <property type="match status" value="1"/>
</dbReference>
<evidence type="ECO:0000256" key="9">
    <source>
        <dbReference type="ARBA" id="ARBA00064003"/>
    </source>
</evidence>
<dbReference type="Gene3D" id="1.10.287.130">
    <property type="match status" value="1"/>
</dbReference>
<keyword evidence="17" id="KW-1185">Reference proteome</keyword>
<feature type="domain" description="Histidine kinase" evidence="14">
    <location>
        <begin position="492"/>
        <end position="712"/>
    </location>
</feature>
<dbReference type="SUPFAM" id="SSF53067">
    <property type="entry name" value="Actin-like ATPase domain"/>
    <property type="match status" value="1"/>
</dbReference>
<dbReference type="InterPro" id="IPR001789">
    <property type="entry name" value="Sig_transdc_resp-reg_receiver"/>
</dbReference>
<comment type="subunit">
    <text evidence="9">At low DSF concentrations, interacts with RpfF.</text>
</comment>
<keyword evidence="6 16" id="KW-0418">Kinase</keyword>
<dbReference type="SUPFAM" id="SSF47384">
    <property type="entry name" value="Homodimeric domain of signal transducing histidine kinase"/>
    <property type="match status" value="1"/>
</dbReference>
<dbReference type="InterPro" id="IPR003594">
    <property type="entry name" value="HATPase_dom"/>
</dbReference>
<keyword evidence="5" id="KW-0547">Nucleotide-binding</keyword>
<dbReference type="OrthoDB" id="9810730at2"/>
<dbReference type="SUPFAM" id="SSF52172">
    <property type="entry name" value="CheY-like"/>
    <property type="match status" value="2"/>
</dbReference>
<evidence type="ECO:0000256" key="11">
    <source>
        <dbReference type="PROSITE-ProRule" id="PRU00169"/>
    </source>
</evidence>
<keyword evidence="7" id="KW-0067">ATP-binding</keyword>